<evidence type="ECO:0000256" key="1">
    <source>
        <dbReference type="ARBA" id="ARBA00004651"/>
    </source>
</evidence>
<feature type="transmembrane region" description="Helical" evidence="6">
    <location>
        <begin position="78"/>
        <end position="102"/>
    </location>
</feature>
<evidence type="ECO:0000256" key="4">
    <source>
        <dbReference type="ARBA" id="ARBA00022989"/>
    </source>
</evidence>
<feature type="transmembrane region" description="Helical" evidence="6">
    <location>
        <begin position="392"/>
        <end position="412"/>
    </location>
</feature>
<sequence>MDIFKKVFKSNFAKNIMIIASGTASAQLLTAALSPVITRIYSPEDYGVLTVYIAILSLFSIGALMYEKAIPISENEHIATNVLALSILALISYSTLAMFVIFFLRMTSLFGEFLYNYGFLIPVGIFMVGLFSIFKQWAFRYKNFKLISATTITQSVWGNTFKIVFGLLNLGPLGLLLGSIINQSSGVLRLSKQLVPRRKILFNNIEIKEIIKAMKRYKGFPMYNVPVYFIRMLSDRLPIIFITLFFGLTVSGLYGLAFTIVKMPLNLLGNSVGNVFYAEAASIAKTNPKRLRNLSNKLIGKLLVLGLIPFLILVIFGPFLFGLIFGRAWEEAGVYARIIAIMLLFSLVFSPISRVYEIYEKQRLSLVLNVIQIILILIVFTISLIFNFNSYLAIFLYAIVKSVMSFVIYIIAQKLINKEIETKNIADCKIKLDT</sequence>
<gene>
    <name evidence="7" type="ORF">ACFFLE_07835</name>
</gene>
<feature type="transmembrane region" description="Helical" evidence="6">
    <location>
        <begin position="302"/>
        <end position="326"/>
    </location>
</feature>
<keyword evidence="5 6" id="KW-0472">Membrane</keyword>
<dbReference type="PANTHER" id="PTHR30250">
    <property type="entry name" value="PST FAMILY PREDICTED COLANIC ACID TRANSPORTER"/>
    <property type="match status" value="1"/>
</dbReference>
<feature type="transmembrane region" description="Helical" evidence="6">
    <location>
        <begin position="114"/>
        <end position="134"/>
    </location>
</feature>
<accession>A0ABV5Z4H5</accession>
<evidence type="ECO:0000313" key="7">
    <source>
        <dbReference type="EMBL" id="MFB9861015.1"/>
    </source>
</evidence>
<evidence type="ECO:0000256" key="2">
    <source>
        <dbReference type="ARBA" id="ARBA00022475"/>
    </source>
</evidence>
<dbReference type="PANTHER" id="PTHR30250:SF28">
    <property type="entry name" value="POLYSACCHARIDE BIOSYNTHESIS PROTEIN"/>
    <property type="match status" value="1"/>
</dbReference>
<dbReference type="RefSeq" id="WP_380570583.1">
    <property type="nucleotide sequence ID" value="NZ_JBHMAH010000025.1"/>
</dbReference>
<feature type="transmembrane region" description="Helical" evidence="6">
    <location>
        <begin position="332"/>
        <end position="352"/>
    </location>
</feature>
<feature type="transmembrane region" description="Helical" evidence="6">
    <location>
        <begin position="364"/>
        <end position="386"/>
    </location>
</feature>
<name>A0ABV5Z4H5_9STAP</name>
<reference evidence="7 8" key="1">
    <citation type="submission" date="2024-09" db="EMBL/GenBank/DDBJ databases">
        <authorList>
            <person name="Sun Q."/>
            <person name="Mori K."/>
        </authorList>
    </citation>
    <scope>NUCLEOTIDE SEQUENCE [LARGE SCALE GENOMIC DNA]</scope>
    <source>
        <strain evidence="7 8">JCM 12822</strain>
    </source>
</reference>
<protein>
    <submittedName>
        <fullName evidence="7">Lipopolysaccharide biosynthesis protein</fullName>
    </submittedName>
</protein>
<feature type="transmembrane region" description="Helical" evidence="6">
    <location>
        <begin position="239"/>
        <end position="261"/>
    </location>
</feature>
<feature type="transmembrane region" description="Helical" evidence="6">
    <location>
        <begin position="12"/>
        <end position="34"/>
    </location>
</feature>
<keyword evidence="3 6" id="KW-0812">Transmembrane</keyword>
<dbReference type="Proteomes" id="UP001589740">
    <property type="component" value="Unassembled WGS sequence"/>
</dbReference>
<evidence type="ECO:0000256" key="5">
    <source>
        <dbReference type="ARBA" id="ARBA00023136"/>
    </source>
</evidence>
<evidence type="ECO:0000313" key="8">
    <source>
        <dbReference type="Proteomes" id="UP001589740"/>
    </source>
</evidence>
<keyword evidence="4 6" id="KW-1133">Transmembrane helix</keyword>
<evidence type="ECO:0000256" key="3">
    <source>
        <dbReference type="ARBA" id="ARBA00022692"/>
    </source>
</evidence>
<evidence type="ECO:0000256" key="6">
    <source>
        <dbReference type="SAM" id="Phobius"/>
    </source>
</evidence>
<dbReference type="Pfam" id="PF13440">
    <property type="entry name" value="Polysacc_synt_3"/>
    <property type="match status" value="1"/>
</dbReference>
<dbReference type="EMBL" id="JBHMAH010000025">
    <property type="protein sequence ID" value="MFB9861015.1"/>
    <property type="molecule type" value="Genomic_DNA"/>
</dbReference>
<comment type="caution">
    <text evidence="7">The sequence shown here is derived from an EMBL/GenBank/DDBJ whole genome shotgun (WGS) entry which is preliminary data.</text>
</comment>
<dbReference type="InterPro" id="IPR050833">
    <property type="entry name" value="Poly_Biosynth_Transport"/>
</dbReference>
<keyword evidence="2" id="KW-1003">Cell membrane</keyword>
<organism evidence="7 8">
    <name type="scientific">Salinicoccus siamensis</name>
    <dbReference type="NCBI Taxonomy" id="381830"/>
    <lineage>
        <taxon>Bacteria</taxon>
        <taxon>Bacillati</taxon>
        <taxon>Bacillota</taxon>
        <taxon>Bacilli</taxon>
        <taxon>Bacillales</taxon>
        <taxon>Staphylococcaceae</taxon>
        <taxon>Salinicoccus</taxon>
    </lineage>
</organism>
<comment type="subcellular location">
    <subcellularLocation>
        <location evidence="1">Cell membrane</location>
        <topology evidence="1">Multi-pass membrane protein</topology>
    </subcellularLocation>
</comment>
<feature type="transmembrane region" description="Helical" evidence="6">
    <location>
        <begin position="163"/>
        <end position="181"/>
    </location>
</feature>
<keyword evidence="8" id="KW-1185">Reference proteome</keyword>
<proteinExistence type="predicted"/>
<feature type="transmembrane region" description="Helical" evidence="6">
    <location>
        <begin position="46"/>
        <end position="66"/>
    </location>
</feature>